<name>A0A8J7Z2E1_9ARCH</name>
<dbReference type="Proteomes" id="UP000738826">
    <property type="component" value="Unassembled WGS sequence"/>
</dbReference>
<dbReference type="Proteomes" id="UP000768163">
    <property type="component" value="Unassembled WGS sequence"/>
</dbReference>
<dbReference type="AlphaFoldDB" id="A0A8J7Z2E1"/>
<dbReference type="EMBL" id="JAACVF010000249">
    <property type="protein sequence ID" value="NCN65787.1"/>
    <property type="molecule type" value="Genomic_DNA"/>
</dbReference>
<dbReference type="EMBL" id="JAACQH010000064">
    <property type="protein sequence ID" value="NCS91465.1"/>
    <property type="molecule type" value="Genomic_DNA"/>
</dbReference>
<comment type="caution">
    <text evidence="1">The sequence shown here is derived from an EMBL/GenBank/DDBJ whole genome shotgun (WGS) entry which is preliminary data.</text>
</comment>
<evidence type="ECO:0000313" key="2">
    <source>
        <dbReference type="EMBL" id="NCS91465.1"/>
    </source>
</evidence>
<evidence type="ECO:0000313" key="3">
    <source>
        <dbReference type="Proteomes" id="UP000768163"/>
    </source>
</evidence>
<reference evidence="1" key="1">
    <citation type="submission" date="2019-11" db="EMBL/GenBank/DDBJ databases">
        <title>Lipid analysis of CO2-rich subsurface aquifers suggests an autotrophy-based deep biosphere with lysolipids enriched in CPR bacteria.</title>
        <authorList>
            <person name="Probst A.J."/>
            <person name="Elling F.J."/>
            <person name="Castelle C.J."/>
            <person name="Zhu Q."/>
            <person name="Elvert M."/>
            <person name="Birarda G."/>
            <person name="Holman H.-Y."/>
            <person name="Lane K.R."/>
            <person name="Ladd B."/>
            <person name="Ryan M.C."/>
            <person name="Woyke T."/>
            <person name="Hinrichs K.-U."/>
            <person name="Banfield J.F."/>
        </authorList>
    </citation>
    <scope>NUCLEOTIDE SEQUENCE</scope>
    <source>
        <strain evidence="1">CG_2015-01_33_1645</strain>
        <strain evidence="2">CG_2015-04_33_537</strain>
    </source>
</reference>
<organism evidence="1 3">
    <name type="scientific">Candidatus Altarchaeum hamiconexum</name>
    <dbReference type="NCBI Taxonomy" id="1803513"/>
    <lineage>
        <taxon>Archaea</taxon>
        <taxon>Candidatus Altarchaeota</taxon>
        <taxon>Candidatus Altiarchaeia</taxon>
        <taxon>Candidatus Altarchaeales</taxon>
        <taxon>Candidatus Altarchaeaceae</taxon>
        <taxon>Candidatus Altarchaeum</taxon>
    </lineage>
</organism>
<gene>
    <name evidence="2" type="ORF">GW779_03515</name>
    <name evidence="1" type="ORF">GW910_07025</name>
</gene>
<dbReference type="Gene3D" id="1.25.40.10">
    <property type="entry name" value="Tetratricopeptide repeat domain"/>
    <property type="match status" value="1"/>
</dbReference>
<dbReference type="SUPFAM" id="SSF48452">
    <property type="entry name" value="TPR-like"/>
    <property type="match status" value="1"/>
</dbReference>
<evidence type="ECO:0000313" key="1">
    <source>
        <dbReference type="EMBL" id="NCN65787.1"/>
    </source>
</evidence>
<dbReference type="Pfam" id="PF13424">
    <property type="entry name" value="TPR_12"/>
    <property type="match status" value="1"/>
</dbReference>
<dbReference type="InterPro" id="IPR011990">
    <property type="entry name" value="TPR-like_helical_dom_sf"/>
</dbReference>
<sequence length="58" mass="7075">SLCDFRKAIEFYLKAEEIFEEIGQKHYLKIVYKNIVDVYEKMNNPEKAEEYKRKAEEI</sequence>
<protein>
    <submittedName>
        <fullName evidence="1">Tetratricopeptide repeat protein</fullName>
    </submittedName>
</protein>
<feature type="non-terminal residue" evidence="1">
    <location>
        <position position="1"/>
    </location>
</feature>
<proteinExistence type="predicted"/>
<accession>A0A8J7Z2E1</accession>